<proteinExistence type="predicted"/>
<feature type="domain" description="RAVE complex protein Rav1 C-terminal" evidence="1">
    <location>
        <begin position="852"/>
        <end position="1304"/>
    </location>
</feature>
<dbReference type="InterPro" id="IPR022033">
    <property type="entry name" value="Rav1p_C"/>
</dbReference>
<name>A0AAV0BNX5_PHAPC</name>
<protein>
    <submittedName>
        <fullName evidence="2">RAVE protein 1 C terminal-domain-containing protein</fullName>
    </submittedName>
</protein>
<evidence type="ECO:0000259" key="1">
    <source>
        <dbReference type="Pfam" id="PF12234"/>
    </source>
</evidence>
<keyword evidence="3" id="KW-1185">Reference proteome</keyword>
<dbReference type="Proteomes" id="UP001153365">
    <property type="component" value="Unassembled WGS sequence"/>
</dbReference>
<dbReference type="GO" id="GO:0007035">
    <property type="term" value="P:vacuolar acidification"/>
    <property type="evidence" value="ECO:0007669"/>
    <property type="project" value="TreeGrafter"/>
</dbReference>
<dbReference type="PANTHER" id="PTHR13950:SF9">
    <property type="entry name" value="RABCONNECTIN-3A"/>
    <property type="match status" value="1"/>
</dbReference>
<dbReference type="PANTHER" id="PTHR13950">
    <property type="entry name" value="RABCONNECTIN-RELATED"/>
    <property type="match status" value="1"/>
</dbReference>
<dbReference type="Pfam" id="PF12234">
    <property type="entry name" value="Rav1p_C"/>
    <property type="match status" value="1"/>
</dbReference>
<organism evidence="2 3">
    <name type="scientific">Phakopsora pachyrhizi</name>
    <name type="common">Asian soybean rust disease fungus</name>
    <dbReference type="NCBI Taxonomy" id="170000"/>
    <lineage>
        <taxon>Eukaryota</taxon>
        <taxon>Fungi</taxon>
        <taxon>Dikarya</taxon>
        <taxon>Basidiomycota</taxon>
        <taxon>Pucciniomycotina</taxon>
        <taxon>Pucciniomycetes</taxon>
        <taxon>Pucciniales</taxon>
        <taxon>Phakopsoraceae</taxon>
        <taxon>Phakopsora</taxon>
    </lineage>
</organism>
<sequence length="1418" mass="157767">MGSMEPFILGSINPSSNALLISGSSNHSNRSDQILVYASGSIINVLEQSSLKLLQLINISQHLPKSDHLKDHTIDALHLTQNNRKLVVTSGPDVLIFTKTTPPILGSWSLHSSFTTYISKILSVTVKESYLVAGGHDGISLHQLKGDDSLVDSSLDGPPRWIRLMLIRQGCDQVDLITLKDGVVHIAALKLNLPFLKIYEYSSLETGTLAVSASARKDSLRSQDIALASPARSISLSQENVSPQSISGVTGDGKAVVNGRRYVHSGTCALPGSIRSPRAIAAFPLEGTSLSVLAKCGLIPTSCLQISVVLQSTGDVDLARTFDGRTTLSKCQTLPRLSPQLIRMLHDPLVIFNCATSISDPNSHHSPFFTCFIVARPLKPAGQVFFIRLVLDSLVSNSRAATLPDSELIEIHKKPFGFPTPNQPIALSDKSAKHYRGVFITQDLVETTKFELCVSDEKLDQPPSYLELFASSVVQGDLREKAPTTALRATGTWKLDKPAYCPIDMISNSLKNSNFREIGLDELRSKDECLGVYVSYQNGSFKTTLRKVYSQKVYLKGFQTDENPVKLMIRRKSKSDDLAEKIQLSLDDELVCITSLGRLLIWSFSEGIDSVKTSTERSADSLDMYLGSKLSDTINLTMSQDRSSSLIIWALDREHKLTQNTIDLLPKSETADLQSSSWVSKSISSFGHLIDSESCEKSLIIESQDSRNIAVLYEIDRKDEKRRFKLIIMDLRQKPYSPGILGNETIEVDDLISENFTPQMTWSAHQGIEYSHLGPTSHCFLAVTSGGDSVIIYCRDLDGWWTKFKKVNSNGLGAVSRVSWISSPDNLQLIYEVEGHQFISSAIQTLPRREQPIWNPAYINSLLTCGETQLSITIVACLSLALRGDPDALAELCNILAYSIEDESFLYDQILKKYGEKFATFETDQVIKLTASDVEIISKAAAHDRIPLLSLQDQKNLKQLAKHLLQIQTLNLHGVDIIGQGYSLSLLRYLDRSTRPGNDMGFESTQDSGIILACNSPNRNLLAQETVSILENYKSNPDSEGRKLSWRNARGVGLFLWLQAEEVQPYVETVAKIEFVGECHGSMTQSGNDPCSCSIFYMALRKKRLLQGLWKMAYGHSDRPLMLKFLENDFSMPRWKTAAQKNAYALISRQRFSFAASFFLLADRLQDAVNVCVRQLNDWQLGVAIARAYEGDRGPVLEKVLNDFIIPKGFAEGNRWLLSWGFKMLGQFDLSRRSLVVPLEELVESFNPKTQIETDYIRIGPLDLRLILAYNRDFNNLSKSPLSWEEEKRIILLCTEELRNSGCDRSVIRFLRNWKVSSSRNNLSGGNNTTEIAHRLSNNVNNQLSFSSTKNTGAKDSNDDEGCLLIEKEEKVMVTGISGGDEQGLNSDCKALDDGNSTKKRVLSKNVVVPEFDMSNFF</sequence>
<accession>A0AAV0BNX5</accession>
<comment type="caution">
    <text evidence="2">The sequence shown here is derived from an EMBL/GenBank/DDBJ whole genome shotgun (WGS) entry which is preliminary data.</text>
</comment>
<reference evidence="2" key="1">
    <citation type="submission" date="2022-06" db="EMBL/GenBank/DDBJ databases">
        <authorList>
            <consortium name="SYNGENTA / RWTH Aachen University"/>
        </authorList>
    </citation>
    <scope>NUCLEOTIDE SEQUENCE</scope>
</reference>
<dbReference type="GO" id="GO:0043291">
    <property type="term" value="C:RAVE complex"/>
    <property type="evidence" value="ECO:0007669"/>
    <property type="project" value="TreeGrafter"/>
</dbReference>
<gene>
    <name evidence="2" type="ORF">PPACK8108_LOCUS23724</name>
</gene>
<evidence type="ECO:0000313" key="2">
    <source>
        <dbReference type="EMBL" id="CAH7688722.1"/>
    </source>
</evidence>
<dbReference type="InterPro" id="IPR052208">
    <property type="entry name" value="DmX-like/RAVE_component"/>
</dbReference>
<evidence type="ECO:0000313" key="3">
    <source>
        <dbReference type="Proteomes" id="UP001153365"/>
    </source>
</evidence>
<dbReference type="EMBL" id="CALTRL010006006">
    <property type="protein sequence ID" value="CAH7688722.1"/>
    <property type="molecule type" value="Genomic_DNA"/>
</dbReference>